<dbReference type="OrthoDB" id="9986765at2"/>
<keyword evidence="4" id="KW-1185">Reference proteome</keyword>
<feature type="chain" id="PRO_5003682677" evidence="1">
    <location>
        <begin position="23"/>
        <end position="211"/>
    </location>
</feature>
<gene>
    <name evidence="3" type="ordered locus">Thivi_4066</name>
</gene>
<evidence type="ECO:0000313" key="3">
    <source>
        <dbReference type="EMBL" id="AFL75889.1"/>
    </source>
</evidence>
<dbReference type="Proteomes" id="UP000006062">
    <property type="component" value="Chromosome"/>
</dbReference>
<evidence type="ECO:0000256" key="1">
    <source>
        <dbReference type="SAM" id="SignalP"/>
    </source>
</evidence>
<dbReference type="InterPro" id="IPR013424">
    <property type="entry name" value="Ice-binding_C"/>
</dbReference>
<dbReference type="NCBIfam" id="TIGR02595">
    <property type="entry name" value="PEP_CTERM"/>
    <property type="match status" value="1"/>
</dbReference>
<dbReference type="KEGG" id="tvi:Thivi_4066"/>
<dbReference type="AlphaFoldDB" id="I3YFX1"/>
<proteinExistence type="predicted"/>
<accession>I3YFX1</accession>
<keyword evidence="1" id="KW-0732">Signal</keyword>
<dbReference type="Pfam" id="PF07589">
    <property type="entry name" value="PEP-CTERM"/>
    <property type="match status" value="1"/>
</dbReference>
<name>I3YFX1_THIV6</name>
<evidence type="ECO:0000313" key="4">
    <source>
        <dbReference type="Proteomes" id="UP000006062"/>
    </source>
</evidence>
<feature type="signal peptide" evidence="1">
    <location>
        <begin position="1"/>
        <end position="22"/>
    </location>
</feature>
<evidence type="ECO:0000259" key="2">
    <source>
        <dbReference type="Pfam" id="PF07589"/>
    </source>
</evidence>
<dbReference type="EMBL" id="CP003154">
    <property type="protein sequence ID" value="AFL75889.1"/>
    <property type="molecule type" value="Genomic_DNA"/>
</dbReference>
<protein>
    <submittedName>
        <fullName evidence="3">PEP-CTERM putative exosortase interaction domain-containing protein</fullName>
    </submittedName>
</protein>
<organism evidence="3 4">
    <name type="scientific">Thiocystis violascens (strain ATCC 17096 / DSM 198 / 6111)</name>
    <name type="common">Chromatium violascens</name>
    <dbReference type="NCBI Taxonomy" id="765911"/>
    <lineage>
        <taxon>Bacteria</taxon>
        <taxon>Pseudomonadati</taxon>
        <taxon>Pseudomonadota</taxon>
        <taxon>Gammaproteobacteria</taxon>
        <taxon>Chromatiales</taxon>
        <taxon>Chromatiaceae</taxon>
        <taxon>Thiocystis</taxon>
    </lineage>
</organism>
<feature type="domain" description="Ice-binding protein C-terminal" evidence="2">
    <location>
        <begin position="185"/>
        <end position="208"/>
    </location>
</feature>
<sequence length="211" mass="21940">MKNYLISGLLVATVALPLSAHALEMNGTYSATVGTIFSVASFTGSDMNNASAVDFGSTAFTVSGLPPTYLGNTNDMLTELVASNIFSGVITQTLNINAFSAMDNFLVWNGGNYEFDLLTLVRNATSAGAMDLYGTGTFTDTTAQYTATAPATSMAASFRLTGQVTGGSTTPSFSFSWATPPFENTVPEPATLALFGMGLLGLGAARRRKSA</sequence>
<dbReference type="RefSeq" id="WP_014780275.1">
    <property type="nucleotide sequence ID" value="NC_018012.1"/>
</dbReference>
<dbReference type="HOGENOM" id="CLU_1388758_0_0_6"/>
<reference evidence="3 4" key="1">
    <citation type="submission" date="2012-06" db="EMBL/GenBank/DDBJ databases">
        <title>Complete sequence of Thiocystis violascens DSM 198.</title>
        <authorList>
            <consortium name="US DOE Joint Genome Institute"/>
            <person name="Lucas S."/>
            <person name="Han J."/>
            <person name="Lapidus A."/>
            <person name="Cheng J.-F."/>
            <person name="Goodwin L."/>
            <person name="Pitluck S."/>
            <person name="Peters L."/>
            <person name="Ovchinnikova G."/>
            <person name="Teshima H."/>
            <person name="Detter J.C."/>
            <person name="Han C."/>
            <person name="Tapia R."/>
            <person name="Land M."/>
            <person name="Hauser L."/>
            <person name="Kyrpides N."/>
            <person name="Ivanova N."/>
            <person name="Pagani I."/>
            <person name="Vogl K."/>
            <person name="Liu Z."/>
            <person name="Frigaard N.-U."/>
            <person name="Bryant D."/>
            <person name="Woyke T."/>
        </authorList>
    </citation>
    <scope>NUCLEOTIDE SEQUENCE [LARGE SCALE GENOMIC DNA]</scope>
    <source>
        <strain evidence="4">ATCC 17096 / DSM 198 / 6111</strain>
    </source>
</reference>